<dbReference type="PANTHER" id="PTHR43873">
    <property type="entry name" value="COBYRINATE A,C-DIAMIDE SYNTHASE"/>
    <property type="match status" value="1"/>
</dbReference>
<evidence type="ECO:0000256" key="2">
    <source>
        <dbReference type="ARBA" id="ARBA00022598"/>
    </source>
</evidence>
<dbReference type="HAMAP" id="MF_00027">
    <property type="entry name" value="CobB_CbiA"/>
    <property type="match status" value="1"/>
</dbReference>
<dbReference type="PANTHER" id="PTHR43873:SF1">
    <property type="entry name" value="COBYRINATE A,C-DIAMIDE SYNTHASE"/>
    <property type="match status" value="1"/>
</dbReference>
<dbReference type="NCBIfam" id="NF002204">
    <property type="entry name" value="PRK01077.1"/>
    <property type="match status" value="1"/>
</dbReference>
<keyword evidence="2 7" id="KW-0436">Ligase</keyword>
<dbReference type="CDD" id="cd03130">
    <property type="entry name" value="GATase1_CobB"/>
    <property type="match status" value="1"/>
</dbReference>
<dbReference type="InterPro" id="IPR011698">
    <property type="entry name" value="GATase_3"/>
</dbReference>
<dbReference type="Pfam" id="PF07685">
    <property type="entry name" value="GATase_3"/>
    <property type="match status" value="1"/>
</dbReference>
<dbReference type="Proteomes" id="UP001595896">
    <property type="component" value="Unassembled WGS sequence"/>
</dbReference>
<organism evidence="10 11">
    <name type="scientific">Bacillus daqingensis</name>
    <dbReference type="NCBI Taxonomy" id="872396"/>
    <lineage>
        <taxon>Bacteria</taxon>
        <taxon>Bacillati</taxon>
        <taxon>Bacillota</taxon>
        <taxon>Bacilli</taxon>
        <taxon>Bacillales</taxon>
        <taxon>Bacillaceae</taxon>
        <taxon>Bacillus</taxon>
    </lineage>
</organism>
<proteinExistence type="inferred from homology"/>
<comment type="caution">
    <text evidence="10">The sequence shown here is derived from an EMBL/GenBank/DDBJ whole genome shotgun (WGS) entry which is preliminary data.</text>
</comment>
<evidence type="ECO:0000259" key="8">
    <source>
        <dbReference type="Pfam" id="PF01656"/>
    </source>
</evidence>
<comment type="domain">
    <text evidence="7">Comprises of two domains. The C-terminal domain contains the binding site for glutamine and catalyzes the hydrolysis of this substrate to glutamate and ammonia. The N-terminal domain is anticipated to bind ATP and cobyrinate and catalyzes the ultimate synthesis of the diamide product. The ammonia produced via the glutaminase domain is probably translocated to the adjacent domain via a molecular tunnel, where it reacts with an activated intermediate.</text>
</comment>
<accession>A0ABV9NR96</accession>
<evidence type="ECO:0000313" key="11">
    <source>
        <dbReference type="Proteomes" id="UP001595896"/>
    </source>
</evidence>
<feature type="domain" description="CobB/CobQ-like glutamine amidotransferase" evidence="9">
    <location>
        <begin position="250"/>
        <end position="435"/>
    </location>
</feature>
<comment type="function">
    <text evidence="7">Catalyzes the ATP-dependent amidation of the two carboxylate groups at positions a and c of cobyrinate, using either L-glutamine or ammonia as the nitrogen source.</text>
</comment>
<evidence type="ECO:0000256" key="1">
    <source>
        <dbReference type="ARBA" id="ARBA00001946"/>
    </source>
</evidence>
<sequence>MNKRLVIAGTNSGAGKTTVTLGLMAALRRQEMNVQGFKCGPDYIDPSYHTALTGRPSRNLDSWMLERSQLLEVMQRGMEGADIGIIEGVMGFYDGKDPESNAGSTADISMLTDSPVLLVVNCAAMARSAAAVVKGFQLLDPKVPIKGVIANNVGSEGHAELIETAVQQECGIPVVGWLKQNPDITLPERHLGLIPALERGELDGFFEQLADAVTASFDLEQIKELAEAPPLLVPSPSLFREPEKASVVTAVAKDEAFSFYYPENLELLEQAGSRIAFFSPLKGEPLPADADGLYIGGGFPEEFTEQLAEEGTSADSIRRAVENGMPVLAECGGFMYLTESITKPDGSVHPMLGLIPGKVTFTKRLAALGYRESTPDSFNALLTSPAKGHEFRYSIYEPGHESPAWHLDGRFGSGPDGFASDTITAGFVHLHFGSNPELADNWVAMLKDYRSRKNPTEAPV</sequence>
<keyword evidence="6 7" id="KW-0315">Glutamine amidotransferase</keyword>
<evidence type="ECO:0000256" key="6">
    <source>
        <dbReference type="ARBA" id="ARBA00022962"/>
    </source>
</evidence>
<dbReference type="Gene3D" id="3.40.50.300">
    <property type="entry name" value="P-loop containing nucleotide triphosphate hydrolases"/>
    <property type="match status" value="2"/>
</dbReference>
<dbReference type="RefSeq" id="WP_377908576.1">
    <property type="nucleotide sequence ID" value="NZ_JBHSGK010000004.1"/>
</dbReference>
<dbReference type="EMBL" id="JBHSGK010000004">
    <property type="protein sequence ID" value="MFC4735912.1"/>
    <property type="molecule type" value="Genomic_DNA"/>
</dbReference>
<dbReference type="PROSITE" id="PS51274">
    <property type="entry name" value="GATASE_COBBQ"/>
    <property type="match status" value="1"/>
</dbReference>
<feature type="site" description="Increases nucleophilicity of active site Cys" evidence="7">
    <location>
        <position position="429"/>
    </location>
</feature>
<dbReference type="EC" id="6.3.5.11" evidence="7"/>
<comment type="pathway">
    <text evidence="7">Cofactor biosynthesis; adenosylcobalamin biosynthesis; cob(II)yrinate a,c-diamide from sirohydrochlorin (anaerobic route): step 10/10.</text>
</comment>
<keyword evidence="7" id="KW-0169">Cobalamin biosynthesis</keyword>
<dbReference type="Gene3D" id="3.40.50.880">
    <property type="match status" value="1"/>
</dbReference>
<dbReference type="InterPro" id="IPR027417">
    <property type="entry name" value="P-loop_NTPase"/>
</dbReference>
<comment type="cofactor">
    <cofactor evidence="1 7">
        <name>Mg(2+)</name>
        <dbReference type="ChEBI" id="CHEBI:18420"/>
    </cofactor>
</comment>
<gene>
    <name evidence="7" type="primary">cbiA</name>
    <name evidence="10" type="ORF">ACFO4L_04865</name>
</gene>
<evidence type="ECO:0000256" key="3">
    <source>
        <dbReference type="ARBA" id="ARBA00022741"/>
    </source>
</evidence>
<protein>
    <recommendedName>
        <fullName evidence="7">Cobyrinate a,c-diamide synthase</fullName>
        <ecNumber evidence="7">6.3.5.11</ecNumber>
    </recommendedName>
    <alternativeName>
        <fullName evidence="7">Cobyrinic acid a,c-diamide synthetase</fullName>
    </alternativeName>
</protein>
<keyword evidence="4 7" id="KW-0067">ATP-binding</keyword>
<keyword evidence="11" id="KW-1185">Reference proteome</keyword>
<reference evidence="11" key="1">
    <citation type="journal article" date="2019" name="Int. J. Syst. Evol. Microbiol.">
        <title>The Global Catalogue of Microorganisms (GCM) 10K type strain sequencing project: providing services to taxonomists for standard genome sequencing and annotation.</title>
        <authorList>
            <consortium name="The Broad Institute Genomics Platform"/>
            <consortium name="The Broad Institute Genome Sequencing Center for Infectious Disease"/>
            <person name="Wu L."/>
            <person name="Ma J."/>
        </authorList>
    </citation>
    <scope>NUCLEOTIDE SEQUENCE [LARGE SCALE GENOMIC DNA]</scope>
    <source>
        <strain evidence="11">JCM 12165</strain>
    </source>
</reference>
<dbReference type="SUPFAM" id="SSF52317">
    <property type="entry name" value="Class I glutamine amidotransferase-like"/>
    <property type="match status" value="1"/>
</dbReference>
<comment type="catalytic activity">
    <reaction evidence="7">
        <text>cob(II)yrinate + 2 L-glutamine + 2 ATP + 2 H2O = cob(II)yrinate a,c diamide + 2 L-glutamate + 2 ADP + 2 phosphate + 2 H(+)</text>
        <dbReference type="Rhea" id="RHEA:26289"/>
        <dbReference type="ChEBI" id="CHEBI:15377"/>
        <dbReference type="ChEBI" id="CHEBI:15378"/>
        <dbReference type="ChEBI" id="CHEBI:29985"/>
        <dbReference type="ChEBI" id="CHEBI:30616"/>
        <dbReference type="ChEBI" id="CHEBI:43474"/>
        <dbReference type="ChEBI" id="CHEBI:58359"/>
        <dbReference type="ChEBI" id="CHEBI:58537"/>
        <dbReference type="ChEBI" id="CHEBI:58894"/>
        <dbReference type="ChEBI" id="CHEBI:456216"/>
        <dbReference type="EC" id="6.3.5.11"/>
    </reaction>
</comment>
<evidence type="ECO:0000256" key="4">
    <source>
        <dbReference type="ARBA" id="ARBA00022840"/>
    </source>
</evidence>
<comment type="miscellaneous">
    <text evidence="7">The a and c carboxylates of cobyrinate are activated for nucleophilic attack via formation of a phosphorylated intermediate by ATP. CbiA catalyzes first the amidation of the c-carboxylate, and then that of the a-carboxylate.</text>
</comment>
<keyword evidence="5 7" id="KW-0460">Magnesium</keyword>
<comment type="similarity">
    <text evidence="7">Belongs to the CobB/CbiA family.</text>
</comment>
<dbReference type="InterPro" id="IPR004484">
    <property type="entry name" value="CbiA/CobB_synth"/>
</dbReference>
<evidence type="ECO:0000256" key="7">
    <source>
        <dbReference type="HAMAP-Rule" id="MF_00027"/>
    </source>
</evidence>
<dbReference type="CDD" id="cd05388">
    <property type="entry name" value="CobB_N"/>
    <property type="match status" value="1"/>
</dbReference>
<dbReference type="InterPro" id="IPR002586">
    <property type="entry name" value="CobQ/CobB/MinD/ParA_Nub-bd_dom"/>
</dbReference>
<dbReference type="SUPFAM" id="SSF52540">
    <property type="entry name" value="P-loop containing nucleoside triphosphate hydrolases"/>
    <property type="match status" value="1"/>
</dbReference>
<name>A0ABV9NR96_9BACI</name>
<evidence type="ECO:0000259" key="9">
    <source>
        <dbReference type="Pfam" id="PF07685"/>
    </source>
</evidence>
<evidence type="ECO:0000256" key="5">
    <source>
        <dbReference type="ARBA" id="ARBA00022842"/>
    </source>
</evidence>
<dbReference type="Pfam" id="PF01656">
    <property type="entry name" value="CbiA"/>
    <property type="match status" value="1"/>
</dbReference>
<dbReference type="InterPro" id="IPR029062">
    <property type="entry name" value="Class_I_gatase-like"/>
</dbReference>
<dbReference type="NCBIfam" id="TIGR00379">
    <property type="entry name" value="cobB"/>
    <property type="match status" value="1"/>
</dbReference>
<keyword evidence="3 7" id="KW-0547">Nucleotide-binding</keyword>
<feature type="active site" description="Nucleophile" evidence="7">
    <location>
        <position position="331"/>
    </location>
</feature>
<evidence type="ECO:0000313" key="10">
    <source>
        <dbReference type="EMBL" id="MFC4735912.1"/>
    </source>
</evidence>
<feature type="domain" description="CobQ/CobB/MinD/ParA nucleotide binding" evidence="8">
    <location>
        <begin position="5"/>
        <end position="191"/>
    </location>
</feature>